<dbReference type="EMBL" id="JAUSUI010000005">
    <property type="protein sequence ID" value="MDQ0303846.1"/>
    <property type="molecule type" value="Genomic_DNA"/>
</dbReference>
<keyword evidence="2" id="KW-1185">Reference proteome</keyword>
<evidence type="ECO:0000313" key="1">
    <source>
        <dbReference type="EMBL" id="MDQ0303846.1"/>
    </source>
</evidence>
<dbReference type="RefSeq" id="WP_307020549.1">
    <property type="nucleotide sequence ID" value="NZ_JAUSUI010000005.1"/>
</dbReference>
<evidence type="ECO:0000313" key="2">
    <source>
        <dbReference type="Proteomes" id="UP001224682"/>
    </source>
</evidence>
<gene>
    <name evidence="1" type="ORF">J2S75_002880</name>
</gene>
<reference evidence="1 2" key="1">
    <citation type="submission" date="2023-07" db="EMBL/GenBank/DDBJ databases">
        <title>Genomic Encyclopedia of Type Strains, Phase IV (KMG-IV): sequencing the most valuable type-strain genomes for metagenomic binning, comparative biology and taxonomic classification.</title>
        <authorList>
            <person name="Goeker M."/>
        </authorList>
    </citation>
    <scope>NUCLEOTIDE SEQUENCE [LARGE SCALE GENOMIC DNA]</scope>
    <source>
        <strain evidence="1 2">DSM 2457</strain>
    </source>
</reference>
<dbReference type="Proteomes" id="UP001224682">
    <property type="component" value="Unassembled WGS sequence"/>
</dbReference>
<organism evidence="1 2">
    <name type="scientific">Ancylobacter polymorphus</name>
    <dbReference type="NCBI Taxonomy" id="223390"/>
    <lineage>
        <taxon>Bacteria</taxon>
        <taxon>Pseudomonadati</taxon>
        <taxon>Pseudomonadota</taxon>
        <taxon>Alphaproteobacteria</taxon>
        <taxon>Hyphomicrobiales</taxon>
        <taxon>Xanthobacteraceae</taxon>
        <taxon>Ancylobacter</taxon>
    </lineage>
</organism>
<name>A0ABU0BDF2_9HYPH</name>
<comment type="caution">
    <text evidence="1">The sequence shown here is derived from an EMBL/GenBank/DDBJ whole genome shotgun (WGS) entry which is preliminary data.</text>
</comment>
<accession>A0ABU0BDF2</accession>
<sequence>MNQAPESLMTAIVRGVICAICAAGFLLTKTTALDGLVRVAALVIYGDAS</sequence>
<evidence type="ECO:0008006" key="3">
    <source>
        <dbReference type="Google" id="ProtNLM"/>
    </source>
</evidence>
<protein>
    <recommendedName>
        <fullName evidence="3">DUF2892 domain-containing protein</fullName>
    </recommendedName>
</protein>
<proteinExistence type="predicted"/>